<feature type="region of interest" description="Disordered" evidence="1">
    <location>
        <begin position="768"/>
        <end position="826"/>
    </location>
</feature>
<organism evidence="3 4">
    <name type="scientific">Prorocentrum cordatum</name>
    <dbReference type="NCBI Taxonomy" id="2364126"/>
    <lineage>
        <taxon>Eukaryota</taxon>
        <taxon>Sar</taxon>
        <taxon>Alveolata</taxon>
        <taxon>Dinophyceae</taxon>
        <taxon>Prorocentrales</taxon>
        <taxon>Prorocentraceae</taxon>
        <taxon>Prorocentrum</taxon>
    </lineage>
</organism>
<name>A0ABN9QK38_9DINO</name>
<comment type="caution">
    <text evidence="3">The sequence shown here is derived from an EMBL/GenBank/DDBJ whole genome shotgun (WGS) entry which is preliminary data.</text>
</comment>
<reference evidence="3" key="1">
    <citation type="submission" date="2023-10" db="EMBL/GenBank/DDBJ databases">
        <authorList>
            <person name="Chen Y."/>
            <person name="Shah S."/>
            <person name="Dougan E. K."/>
            <person name="Thang M."/>
            <person name="Chan C."/>
        </authorList>
    </citation>
    <scope>NUCLEOTIDE SEQUENCE [LARGE SCALE GENOMIC DNA]</scope>
</reference>
<proteinExistence type="predicted"/>
<feature type="non-terminal residue" evidence="3">
    <location>
        <position position="1"/>
    </location>
</feature>
<evidence type="ECO:0000313" key="4">
    <source>
        <dbReference type="Proteomes" id="UP001189429"/>
    </source>
</evidence>
<feature type="non-terminal residue" evidence="3">
    <location>
        <position position="1604"/>
    </location>
</feature>
<sequence length="1604" mass="181111">DLADTKTQPEKDYDIMMVNMGNDPIVPDRPELEVMISSDAVPASLVDSGASIAVAGRGWLDRVEAELAKYGLKPIKMEAHLKFKGLGGTRRESMQKWIIPVGIGKKHALQEYFEIPGDMDGHWADFQELGVHGKELVKLPGGHAGLDLFDYDFESCESEPLFEKFRVDEMQLEPEAFLVAETLQEFELAFQVKDHADTWVAEALKNGSKGIFKKGTLKRTDKLMKEYSVVFDVLRDNQETFPWELFAKEEFRPLVDFSAKVLRAQAEGGRIGIRENPLTSRSWNEEPIMDLLRWLGDRPPPYEMVTLHQCMFGLTDDYGTPTRKRAPRADRKKLGIGDGVAKIQHQQTMRAVAREFKLRKDLIDVRVLRQNEAVPLPRGAVRRIYAMCTDRGVLTDFSDACADDPSFATVELATMCPTDRWSRSTWRSRRCRHPSPRQYPYLAADRKHSSQTIAKQTQCIEIYIAKVKTSAASLRISPRLSGALYLNLSHPSAHALKRRLKSYGVSQKVLDAVDKLDCVVCKELDRPNTTRSANLKLSTEFNENVLHYDAAKGHIAQRFGEIGEKVNILMGPVPAEAPQLKGRVERGIDFFKDHFQRLNRDVQLTKSDDPSVWTSVIASTRNNRIWRNGFTPCQYVLGRSPNVPASLTEAMEGDQRQPAAQSAALFEDGPRRAEQTRAAANWAFFELDSDDAVRRATVGRVRPPRGPFLPGQRVFYWREVTHVKSKRLQGEHGWRGPATVLAAEGHARLHLSCRGVPVLVTPEQVRLASRGEAETVENEDLARQLSQWRRKKGDGDSDNEDAAGDAPAAKAPRAEEMDMESETSKLKRHPEMGMICKMLRLTTHLCLMQLGRGVPRTETRLPSRALKQSRLPKIEGDEMDDEVLFRKELAGVEKADILPVRRVRTDNNGPTRGSLSYEQHPLKAKSRNIVPAYNEKQLLAGELQTTLTDTATAVITQAIGLIGTHIDDNLVAGSPEFFANQVAKLKKVHCYGKWQTAKVGFHHCGRFPKQNDNGTITCSQKRRKTKESKATAEERAMLHSGNGQIQWLVRFTRMDLAFQLVESQARAHDSDLKVQDLLDYDKLVSDAKTDHVDITFQKLDMDNVIVVAVGDSSHGDVGKTNTASQAGLVILLADNTDDQFLRRKPAKVTPMLWRSHRNKRVVRRTLAAETMAALEAVESGDMLRQHLVELHQGLGYRTHMDDVKAIKIVEVTDCKSLYDLLQKRGTVPSEKRLLIDIESLRNDIEFNSVVSKWVNTKQMLAGCLTKQDVRAGDYMRYVLWTGEYRLTEDPIAEQIISEQRMELKGRRGEYYRSKYSRRHRPADQPFVREGDTHFEDCIADLRYNPHAARPAPKHYLRWRMMLGQGEDDVYYEKLEDMVDWSGLDQVAKRRRIPTHVRKLLRIYAPPKGALERYEKDFTEKHSLKKTDMTKDIEHHEDANVISNEGDEHHNTDGTADLDDVKEIYMMDTAGAETEEIGGGAAGAGATLVVCAVCRMVVDQCECQPRTRKKANHNVPVPNDGDEWVEVPGETERSGGSTSRKKTTELPMNKARKLHERLKHASYKQVEHDLGDVLEGDIPEAYQLTVAGCSKCRRASCDTEKIPSG</sequence>
<dbReference type="Proteomes" id="UP001189429">
    <property type="component" value="Unassembled WGS sequence"/>
</dbReference>
<feature type="domain" description="Integrase catalytic" evidence="2">
    <location>
        <begin position="474"/>
        <end position="640"/>
    </location>
</feature>
<gene>
    <name evidence="3" type="ORF">PCOR1329_LOCUS12657</name>
</gene>
<accession>A0ABN9QK38</accession>
<feature type="compositionally biased region" description="Basic and acidic residues" evidence="1">
    <location>
        <begin position="812"/>
        <end position="826"/>
    </location>
</feature>
<keyword evidence="4" id="KW-1185">Reference proteome</keyword>
<evidence type="ECO:0000259" key="2">
    <source>
        <dbReference type="PROSITE" id="PS50994"/>
    </source>
</evidence>
<evidence type="ECO:0000256" key="1">
    <source>
        <dbReference type="SAM" id="MobiDB-lite"/>
    </source>
</evidence>
<dbReference type="EMBL" id="CAUYUJ010003712">
    <property type="protein sequence ID" value="CAK0806425.1"/>
    <property type="molecule type" value="Genomic_DNA"/>
</dbReference>
<protein>
    <recommendedName>
        <fullName evidence="2">Integrase catalytic domain-containing protein</fullName>
    </recommendedName>
</protein>
<dbReference type="InterPro" id="IPR001584">
    <property type="entry name" value="Integrase_cat-core"/>
</dbReference>
<evidence type="ECO:0000313" key="3">
    <source>
        <dbReference type="EMBL" id="CAK0806425.1"/>
    </source>
</evidence>
<feature type="region of interest" description="Disordered" evidence="1">
    <location>
        <begin position="1505"/>
        <end position="1543"/>
    </location>
</feature>
<dbReference type="PROSITE" id="PS50994">
    <property type="entry name" value="INTEGRASE"/>
    <property type="match status" value="1"/>
</dbReference>